<evidence type="ECO:0000313" key="5">
    <source>
        <dbReference type="EMBL" id="KAK5953305.1"/>
    </source>
</evidence>
<feature type="region of interest" description="Disordered" evidence="4">
    <location>
        <begin position="85"/>
        <end position="108"/>
    </location>
</feature>
<dbReference type="PANTHER" id="PTHR40621">
    <property type="entry name" value="TRANSCRIPTION FACTOR KAPC-RELATED"/>
    <property type="match status" value="1"/>
</dbReference>
<evidence type="ECO:0000256" key="4">
    <source>
        <dbReference type="SAM" id="MobiDB-lite"/>
    </source>
</evidence>
<reference evidence="5 6" key="1">
    <citation type="submission" date="2022-12" db="EMBL/GenBank/DDBJ databases">
        <title>Genomic features and morphological characterization of a novel Knufia sp. strain isolated from spacecraft assembly facility.</title>
        <authorList>
            <person name="Teixeira M."/>
            <person name="Chander A.M."/>
            <person name="Stajich J.E."/>
            <person name="Venkateswaran K."/>
        </authorList>
    </citation>
    <scope>NUCLEOTIDE SEQUENCE [LARGE SCALE GENOMIC DNA]</scope>
    <source>
        <strain evidence="5 6">FJI-L2-BK-P2</strain>
    </source>
</reference>
<evidence type="ECO:0000256" key="3">
    <source>
        <dbReference type="SAM" id="Coils"/>
    </source>
</evidence>
<sequence length="476" mass="52882">MFFQSAVKGPPMNDQTSTLVPDAMMLTHILPGNGSPQEGKSPQFSNLNFLRGFANPMQKKVTRGESFIVLYASQAEEIQMGNRRNDEAQSLTANQHRPADKSSIGKHNGRQFKHRGLQMHLLIHLGRTHRERKEQYIKALEAEIARLREAFVAESATVQNHLRHSEILLREQQQETMLLREILNSRGIAFEVELQQRKNSLGLGGPQNNRGISPSYAVPRTTPFFTTLPPSTSQAGMSEIHHPGYANGANSVISGHSPGSQNNPSPQTHHSHSPPEHQETGGYRDKSVTDMPGVFEKEPQLGIDFILALEETCRDHGEYLVRRSMNSPNDEQALFSGHALMASVPPPTHIDKTPAQQGGMKPTYPHQAPQASMQALNTLLNLSNVIKSEGYVEGGQVTPIMALQSLRGHHNYHSLTREDVVGMIDTIRNKVRCYGFGAVMEDFELRDALAAIFATKPEAYESFGNNITNEIDEMYA</sequence>
<organism evidence="5 6">
    <name type="scientific">Knufia fluminis</name>
    <dbReference type="NCBI Taxonomy" id="191047"/>
    <lineage>
        <taxon>Eukaryota</taxon>
        <taxon>Fungi</taxon>
        <taxon>Dikarya</taxon>
        <taxon>Ascomycota</taxon>
        <taxon>Pezizomycotina</taxon>
        <taxon>Eurotiomycetes</taxon>
        <taxon>Chaetothyriomycetidae</taxon>
        <taxon>Chaetothyriales</taxon>
        <taxon>Trichomeriaceae</taxon>
        <taxon>Knufia</taxon>
    </lineage>
</organism>
<dbReference type="InterPro" id="IPR050936">
    <property type="entry name" value="AP-1-like"/>
</dbReference>
<gene>
    <name evidence="5" type="ORF">OHC33_005873</name>
</gene>
<feature type="compositionally biased region" description="Polar residues" evidence="4">
    <location>
        <begin position="248"/>
        <end position="263"/>
    </location>
</feature>
<protein>
    <recommendedName>
        <fullName evidence="7">BZIP domain-containing protein</fullName>
    </recommendedName>
</protein>
<dbReference type="AlphaFoldDB" id="A0AAN8EG32"/>
<comment type="caution">
    <text evidence="5">The sequence shown here is derived from an EMBL/GenBank/DDBJ whole genome shotgun (WGS) entry which is preliminary data.</text>
</comment>
<evidence type="ECO:0008006" key="7">
    <source>
        <dbReference type="Google" id="ProtNLM"/>
    </source>
</evidence>
<evidence type="ECO:0000313" key="6">
    <source>
        <dbReference type="Proteomes" id="UP001316803"/>
    </source>
</evidence>
<feature type="coiled-coil region" evidence="3">
    <location>
        <begin position="130"/>
        <end position="157"/>
    </location>
</feature>
<evidence type="ECO:0000256" key="2">
    <source>
        <dbReference type="ARBA" id="ARBA00023242"/>
    </source>
</evidence>
<proteinExistence type="predicted"/>
<feature type="compositionally biased region" description="Basic and acidic residues" evidence="4">
    <location>
        <begin position="273"/>
        <end position="288"/>
    </location>
</feature>
<name>A0AAN8EG32_9EURO</name>
<keyword evidence="3" id="KW-0175">Coiled coil</keyword>
<feature type="region of interest" description="Disordered" evidence="4">
    <location>
        <begin position="228"/>
        <end position="290"/>
    </location>
</feature>
<keyword evidence="6" id="KW-1185">Reference proteome</keyword>
<comment type="subcellular location">
    <subcellularLocation>
        <location evidence="1">Nucleus</location>
    </subcellularLocation>
</comment>
<dbReference type="Proteomes" id="UP001316803">
    <property type="component" value="Unassembled WGS sequence"/>
</dbReference>
<dbReference type="EMBL" id="JAKLMC020000012">
    <property type="protein sequence ID" value="KAK5953305.1"/>
    <property type="molecule type" value="Genomic_DNA"/>
</dbReference>
<dbReference type="CDD" id="cd14688">
    <property type="entry name" value="bZIP_YAP"/>
    <property type="match status" value="1"/>
</dbReference>
<keyword evidence="2" id="KW-0539">Nucleus</keyword>
<dbReference type="GO" id="GO:0090575">
    <property type="term" value="C:RNA polymerase II transcription regulator complex"/>
    <property type="evidence" value="ECO:0007669"/>
    <property type="project" value="TreeGrafter"/>
</dbReference>
<dbReference type="GO" id="GO:0001228">
    <property type="term" value="F:DNA-binding transcription activator activity, RNA polymerase II-specific"/>
    <property type="evidence" value="ECO:0007669"/>
    <property type="project" value="TreeGrafter"/>
</dbReference>
<dbReference type="GO" id="GO:0000976">
    <property type="term" value="F:transcription cis-regulatory region binding"/>
    <property type="evidence" value="ECO:0007669"/>
    <property type="project" value="InterPro"/>
</dbReference>
<accession>A0AAN8EG32</accession>
<evidence type="ECO:0000256" key="1">
    <source>
        <dbReference type="ARBA" id="ARBA00004123"/>
    </source>
</evidence>
<dbReference type="PANTHER" id="PTHR40621:SF6">
    <property type="entry name" value="AP-1-LIKE TRANSCRIPTION FACTOR YAP1-RELATED"/>
    <property type="match status" value="1"/>
</dbReference>